<evidence type="ECO:0000313" key="8">
    <source>
        <dbReference type="Proteomes" id="UP000029738"/>
    </source>
</evidence>
<evidence type="ECO:0000313" key="7">
    <source>
        <dbReference type="EMBL" id="KIE12795.1"/>
    </source>
</evidence>
<keyword evidence="8" id="KW-1185">Reference proteome</keyword>
<dbReference type="Proteomes" id="UP000029738">
    <property type="component" value="Unassembled WGS sequence"/>
</dbReference>
<keyword evidence="7" id="KW-0032">Aminotransferase</keyword>
<proteinExistence type="inferred from homology"/>
<dbReference type="Pfam" id="PF01041">
    <property type="entry name" value="DegT_DnrJ_EryC1"/>
    <property type="match status" value="1"/>
</dbReference>
<dbReference type="InterPro" id="IPR015422">
    <property type="entry name" value="PyrdxlP-dep_Trfase_small"/>
</dbReference>
<dbReference type="GO" id="GO:0000271">
    <property type="term" value="P:polysaccharide biosynthetic process"/>
    <property type="evidence" value="ECO:0007669"/>
    <property type="project" value="TreeGrafter"/>
</dbReference>
<evidence type="ECO:0000256" key="3">
    <source>
        <dbReference type="PIRSR" id="PIRSR000390-1"/>
    </source>
</evidence>
<dbReference type="GO" id="GO:0030170">
    <property type="term" value="F:pyridoxal phosphate binding"/>
    <property type="evidence" value="ECO:0007669"/>
    <property type="project" value="TreeGrafter"/>
</dbReference>
<evidence type="ECO:0000313" key="6">
    <source>
        <dbReference type="EMBL" id="KAF3888303.1"/>
    </source>
</evidence>
<name>A0A0C1RLD5_9CYAN</name>
<sequence>MSRNQPFEQPIYVTRPLLPDLEKFNDKLKEIWNSKWLTNNGLQHQQLEKQLQEFLKVPYLSLFNNGTVALIVGCQSLRLSGEVITTPFTFPATPHVLTWNNIKPIFCDIDPVTMNIDASKIESMITPETTAILGVHVYGTPCDVVAIQNIANKYGLKVVYDAAHAFGVEINGVGIGNFGDLSMMSLHATKLFHTAEGGVLLFAAPHLKTSVDLLKNFGIKNEEEVVMPGINGKMNEIQAALGLVLLDYVEEERSKRQRLVDTYRRCLQSIPGITLLPQLPGVTSSYQYFVIRIEPELFGVDRDYIYNQLKKYNIFTRKYFYPLCSDYACYKHLPSANSANLPVANVVAKQVLSLPLYGNLTTDDIERICAILTAIGCKKNEF</sequence>
<keyword evidence="1 4" id="KW-0663">Pyridoxal phosphate</keyword>
<feature type="modified residue" description="N6-(pyridoxal phosphate)lysine" evidence="4">
    <location>
        <position position="190"/>
    </location>
</feature>
<reference evidence="7" key="1">
    <citation type="journal article" date="2015" name="Genome Announc.">
        <title>Draft Genome Sequence of Tolypothrix boutellei Strain VB521301.</title>
        <authorList>
            <person name="Chandrababunaidu M.M."/>
            <person name="Singh D."/>
            <person name="Sen D."/>
            <person name="Bhan S."/>
            <person name="Das S."/>
            <person name="Gupta A."/>
            <person name="Adhikary S.P."/>
            <person name="Tripathy S."/>
        </authorList>
    </citation>
    <scope>NUCLEOTIDE SEQUENCE</scope>
    <source>
        <strain evidence="7">VB521301</strain>
    </source>
</reference>
<dbReference type="OrthoDB" id="9810913at2"/>
<dbReference type="STRING" id="1479485.DA73_0204690"/>
<dbReference type="Gene3D" id="3.90.1150.10">
    <property type="entry name" value="Aspartate Aminotransferase, domain 1"/>
    <property type="match status" value="1"/>
</dbReference>
<dbReference type="AlphaFoldDB" id="A0A0C1RLD5"/>
<reference evidence="6" key="2">
    <citation type="submission" date="2019-11" db="EMBL/GenBank/DDBJ databases">
        <title>Improved Assembly of Tolypothrix boutellei genome.</title>
        <authorList>
            <person name="Sarangi A.N."/>
            <person name="Mukherjee M."/>
            <person name="Ghosh S."/>
            <person name="Singh D."/>
            <person name="Das A."/>
            <person name="Kant S."/>
            <person name="Prusty A."/>
            <person name="Tripathy S."/>
        </authorList>
    </citation>
    <scope>NUCLEOTIDE SEQUENCE</scope>
    <source>
        <strain evidence="6">VB521301</strain>
    </source>
</reference>
<evidence type="ECO:0000256" key="2">
    <source>
        <dbReference type="ARBA" id="ARBA00037999"/>
    </source>
</evidence>
<comment type="similarity">
    <text evidence="2 5">Belongs to the DegT/DnrJ/EryC1 family.</text>
</comment>
<dbReference type="InterPro" id="IPR015421">
    <property type="entry name" value="PyrdxlP-dep_Trfase_major"/>
</dbReference>
<dbReference type="InterPro" id="IPR000653">
    <property type="entry name" value="DegT/StrS_aminotransferase"/>
</dbReference>
<protein>
    <submittedName>
        <fullName evidence="6 7">Aminotransferase</fullName>
    </submittedName>
</protein>
<accession>A0A0C1RLD5</accession>
<dbReference type="PIRSF" id="PIRSF000390">
    <property type="entry name" value="PLP_StrS"/>
    <property type="match status" value="1"/>
</dbReference>
<evidence type="ECO:0000256" key="1">
    <source>
        <dbReference type="ARBA" id="ARBA00022898"/>
    </source>
</evidence>
<dbReference type="EMBL" id="JHEG02000019">
    <property type="protein sequence ID" value="KIE12795.1"/>
    <property type="molecule type" value="Genomic_DNA"/>
</dbReference>
<keyword evidence="7" id="KW-0808">Transferase</keyword>
<dbReference type="GO" id="GO:0008483">
    <property type="term" value="F:transaminase activity"/>
    <property type="evidence" value="ECO:0007669"/>
    <property type="project" value="UniProtKB-KW"/>
</dbReference>
<evidence type="ECO:0000256" key="4">
    <source>
        <dbReference type="PIRSR" id="PIRSR000390-2"/>
    </source>
</evidence>
<evidence type="ECO:0000256" key="5">
    <source>
        <dbReference type="RuleBase" id="RU004508"/>
    </source>
</evidence>
<dbReference type="InterPro" id="IPR015424">
    <property type="entry name" value="PyrdxlP-dep_Trfase"/>
</dbReference>
<organism evidence="7">
    <name type="scientific">Tolypothrix bouteillei VB521301</name>
    <dbReference type="NCBI Taxonomy" id="1479485"/>
    <lineage>
        <taxon>Bacteria</taxon>
        <taxon>Bacillati</taxon>
        <taxon>Cyanobacteriota</taxon>
        <taxon>Cyanophyceae</taxon>
        <taxon>Nostocales</taxon>
        <taxon>Tolypothrichaceae</taxon>
        <taxon>Tolypothrix</taxon>
    </lineage>
</organism>
<dbReference type="CDD" id="cd00616">
    <property type="entry name" value="AHBA_syn"/>
    <property type="match status" value="1"/>
</dbReference>
<dbReference type="PANTHER" id="PTHR30244">
    <property type="entry name" value="TRANSAMINASE"/>
    <property type="match status" value="1"/>
</dbReference>
<dbReference type="PANTHER" id="PTHR30244:SF9">
    <property type="entry name" value="PROTEIN RV3402C"/>
    <property type="match status" value="1"/>
</dbReference>
<comment type="caution">
    <text evidence="7">The sequence shown here is derived from an EMBL/GenBank/DDBJ whole genome shotgun (WGS) entry which is preliminary data.</text>
</comment>
<gene>
    <name evidence="7" type="ORF">DA73_0204690</name>
    <name evidence="6" type="ORF">DA73_0400024530</name>
</gene>
<feature type="active site" description="Proton acceptor" evidence="3">
    <location>
        <position position="190"/>
    </location>
</feature>
<dbReference type="EMBL" id="JHEG04000001">
    <property type="protein sequence ID" value="KAF3888303.1"/>
    <property type="molecule type" value="Genomic_DNA"/>
</dbReference>
<dbReference type="RefSeq" id="WP_038089784.1">
    <property type="nucleotide sequence ID" value="NZ_JHEG04000001.1"/>
</dbReference>
<dbReference type="SUPFAM" id="SSF53383">
    <property type="entry name" value="PLP-dependent transferases"/>
    <property type="match status" value="1"/>
</dbReference>
<dbReference type="Gene3D" id="3.40.640.10">
    <property type="entry name" value="Type I PLP-dependent aspartate aminotransferase-like (Major domain)"/>
    <property type="match status" value="1"/>
</dbReference>